<organism evidence="2">
    <name type="scientific">virus sp. ctLl75</name>
    <dbReference type="NCBI Taxonomy" id="2828249"/>
    <lineage>
        <taxon>Viruses</taxon>
    </lineage>
</organism>
<protein>
    <submittedName>
        <fullName evidence="2">Uncharacterized protein</fullName>
    </submittedName>
</protein>
<proteinExistence type="predicted"/>
<keyword evidence="1" id="KW-0812">Transmembrane</keyword>
<dbReference type="EMBL" id="BK059085">
    <property type="protein sequence ID" value="DAE28387.1"/>
    <property type="molecule type" value="Genomic_DNA"/>
</dbReference>
<feature type="transmembrane region" description="Helical" evidence="1">
    <location>
        <begin position="6"/>
        <end position="23"/>
    </location>
</feature>
<sequence>MIVPAAISSILTIIFSIFLYIKIKILLAKSDQYLALSQFFSSLRIPALAQAQGSATEIQPQLIL</sequence>
<evidence type="ECO:0000313" key="2">
    <source>
        <dbReference type="EMBL" id="DAE28387.1"/>
    </source>
</evidence>
<evidence type="ECO:0000256" key="1">
    <source>
        <dbReference type="SAM" id="Phobius"/>
    </source>
</evidence>
<accession>A0A8S5RB59</accession>
<keyword evidence="1" id="KW-0472">Membrane</keyword>
<reference evidence="2" key="1">
    <citation type="journal article" date="2021" name="Proc. Natl. Acad. Sci. U.S.A.">
        <title>A Catalog of Tens of Thousands of Viruses from Human Metagenomes Reveals Hidden Associations with Chronic Diseases.</title>
        <authorList>
            <person name="Tisza M.J."/>
            <person name="Buck C.B."/>
        </authorList>
    </citation>
    <scope>NUCLEOTIDE SEQUENCE</scope>
    <source>
        <strain evidence="2">CtLl75</strain>
    </source>
</reference>
<name>A0A8S5RB59_9VIRU</name>
<keyword evidence="1" id="KW-1133">Transmembrane helix</keyword>